<dbReference type="EMBL" id="JADBJN010000004">
    <property type="protein sequence ID" value="KAG5667133.1"/>
    <property type="molecule type" value="Genomic_DNA"/>
</dbReference>
<evidence type="ECO:0000256" key="3">
    <source>
        <dbReference type="ARBA" id="ARBA00022692"/>
    </source>
</evidence>
<dbReference type="AlphaFoldDB" id="A0A9J6BBQ5"/>
<proteinExistence type="inferred from homology"/>
<sequence>MIEQIKEIEKSWLGLDSIRDVIHFTTEKSLNSFLEICWHVFLWHCVSSIVICGICGVICFYLLRRHKFGRFFSILIVIWGVLSPVVPGMISSIFIAWIQSNSIVPISPLVAFFWGCGQTLLGIFMGVTRILATL</sequence>
<comment type="similarity">
    <text evidence="2">Belongs to the TMEM170 family.</text>
</comment>
<dbReference type="PANTHER" id="PTHR22779:SF6">
    <property type="entry name" value="SD17342P"/>
    <property type="match status" value="1"/>
</dbReference>
<evidence type="ECO:0000256" key="2">
    <source>
        <dbReference type="ARBA" id="ARBA00006325"/>
    </source>
</evidence>
<evidence type="ECO:0000313" key="7">
    <source>
        <dbReference type="EMBL" id="KAG5667133.1"/>
    </source>
</evidence>
<keyword evidence="8" id="KW-1185">Reference proteome</keyword>
<evidence type="ECO:0000256" key="6">
    <source>
        <dbReference type="SAM" id="Phobius"/>
    </source>
</evidence>
<dbReference type="OrthoDB" id="13807at2759"/>
<feature type="transmembrane region" description="Helical" evidence="6">
    <location>
        <begin position="75"/>
        <end position="98"/>
    </location>
</feature>
<gene>
    <name evidence="7" type="ORF">PVAND_015131</name>
</gene>
<dbReference type="Proteomes" id="UP001107558">
    <property type="component" value="Chromosome 4"/>
</dbReference>
<keyword evidence="5 6" id="KW-0472">Membrane</keyword>
<dbReference type="Pfam" id="PF10190">
    <property type="entry name" value="Tmemb_170"/>
    <property type="match status" value="1"/>
</dbReference>
<evidence type="ECO:0000313" key="8">
    <source>
        <dbReference type="Proteomes" id="UP001107558"/>
    </source>
</evidence>
<feature type="transmembrane region" description="Helical" evidence="6">
    <location>
        <begin position="110"/>
        <end position="132"/>
    </location>
</feature>
<keyword evidence="4 6" id="KW-1133">Transmembrane helix</keyword>
<dbReference type="InterPro" id="IPR019334">
    <property type="entry name" value="TMEM170A/B/YPR153W-like"/>
</dbReference>
<evidence type="ECO:0008006" key="9">
    <source>
        <dbReference type="Google" id="ProtNLM"/>
    </source>
</evidence>
<reference evidence="7" key="1">
    <citation type="submission" date="2021-03" db="EMBL/GenBank/DDBJ databases">
        <title>Chromosome level genome of the anhydrobiotic midge Polypedilum vanderplanki.</title>
        <authorList>
            <person name="Yoshida Y."/>
            <person name="Kikawada T."/>
            <person name="Gusev O."/>
        </authorList>
    </citation>
    <scope>NUCLEOTIDE SEQUENCE</scope>
    <source>
        <strain evidence="7">NIAS01</strain>
        <tissue evidence="7">Whole body or cell culture</tissue>
    </source>
</reference>
<evidence type="ECO:0000256" key="4">
    <source>
        <dbReference type="ARBA" id="ARBA00022989"/>
    </source>
</evidence>
<evidence type="ECO:0000256" key="5">
    <source>
        <dbReference type="ARBA" id="ARBA00023136"/>
    </source>
</evidence>
<feature type="transmembrane region" description="Helical" evidence="6">
    <location>
        <begin position="41"/>
        <end position="63"/>
    </location>
</feature>
<organism evidence="7 8">
    <name type="scientific">Polypedilum vanderplanki</name>
    <name type="common">Sleeping chironomid midge</name>
    <dbReference type="NCBI Taxonomy" id="319348"/>
    <lineage>
        <taxon>Eukaryota</taxon>
        <taxon>Metazoa</taxon>
        <taxon>Ecdysozoa</taxon>
        <taxon>Arthropoda</taxon>
        <taxon>Hexapoda</taxon>
        <taxon>Insecta</taxon>
        <taxon>Pterygota</taxon>
        <taxon>Neoptera</taxon>
        <taxon>Endopterygota</taxon>
        <taxon>Diptera</taxon>
        <taxon>Nematocera</taxon>
        <taxon>Chironomoidea</taxon>
        <taxon>Chironomidae</taxon>
        <taxon>Chironominae</taxon>
        <taxon>Polypedilum</taxon>
        <taxon>Polypedilum</taxon>
    </lineage>
</organism>
<dbReference type="PANTHER" id="PTHR22779">
    <property type="entry name" value="SD17342P"/>
    <property type="match status" value="1"/>
</dbReference>
<evidence type="ECO:0000256" key="1">
    <source>
        <dbReference type="ARBA" id="ARBA00004141"/>
    </source>
</evidence>
<comment type="caution">
    <text evidence="7">The sequence shown here is derived from an EMBL/GenBank/DDBJ whole genome shotgun (WGS) entry which is preliminary data.</text>
</comment>
<comment type="subcellular location">
    <subcellularLocation>
        <location evidence="1">Membrane</location>
        <topology evidence="1">Multi-pass membrane protein</topology>
    </subcellularLocation>
</comment>
<accession>A0A9J6BBQ5</accession>
<keyword evidence="3 6" id="KW-0812">Transmembrane</keyword>
<protein>
    <recommendedName>
        <fullName evidence="9">Transmembrane protein</fullName>
    </recommendedName>
</protein>
<dbReference type="GO" id="GO:0016020">
    <property type="term" value="C:membrane"/>
    <property type="evidence" value="ECO:0007669"/>
    <property type="project" value="UniProtKB-SubCell"/>
</dbReference>
<name>A0A9J6BBQ5_POLVA</name>